<sequence length="314" mass="36043">MGYKVETIGLDRSYELRSKYKGLKSYSSKVNISGLCVEFLTEDREHLKMWEDNFYSMSEEIRSHAKIYSIRDPSHEMKVLFEPSTNVAFLYNFDYYGWIKSIALGISGNILEEAHDIYSVHGAVLDIDGKGVTLIAPSKTGKTTQSWGLLRMENAYLVSDDWYFVKLGGGRPIAYGSEKNCYIDADIGDVWEEYKPLVSQVVFDNKGRGIANVRWVTGESSVIPMTKIRCIFLLKRDKDDPVTIRRLSPKEGVDYLLKNDLCNPHQIIWNDHKKKVRTAFFADFLSKCEVYSVNTIKTPQETQELIRNTIIQDL</sequence>
<name>A0A0A7LFR7_9ARCH</name>
<dbReference type="SUPFAM" id="SSF53795">
    <property type="entry name" value="PEP carboxykinase-like"/>
    <property type="match status" value="1"/>
</dbReference>
<evidence type="ECO:0000313" key="2">
    <source>
        <dbReference type="Proteomes" id="UP000030787"/>
    </source>
</evidence>
<keyword evidence="2" id="KW-1185">Reference proteome</keyword>
<dbReference type="InterPro" id="IPR027417">
    <property type="entry name" value="P-loop_NTPase"/>
</dbReference>
<dbReference type="EMBL" id="CP010070">
    <property type="protein sequence ID" value="AIZ56351.1"/>
    <property type="molecule type" value="Genomic_DNA"/>
</dbReference>
<dbReference type="HOGENOM" id="CLU_896062_0_0_2"/>
<evidence type="ECO:0000313" key="1">
    <source>
        <dbReference type="EMBL" id="AIZ56351.1"/>
    </source>
</evidence>
<dbReference type="Proteomes" id="UP000030787">
    <property type="component" value="Chromosome"/>
</dbReference>
<protein>
    <submittedName>
        <fullName evidence="1">Uncharacterized protein</fullName>
    </submittedName>
</protein>
<reference evidence="1 2" key="1">
    <citation type="journal article" date="2014" name="Appl. Environ. Microbiol.">
        <title>Comparative Genome Analysis of 'Candidatus Methanoplasma termitum' Indicates a New Mode of Energy Metabolism in the Seventh Order of Methanogens.</title>
        <authorList>
            <person name="Lang K."/>
            <person name="Schuldes J."/>
            <person name="Klingl A."/>
            <person name="Poehlein A."/>
            <person name="Daniel R."/>
            <person name="Brune A."/>
        </authorList>
    </citation>
    <scope>NUCLEOTIDE SEQUENCE [LARGE SCALE GENOMIC DNA]</scope>
    <source>
        <strain evidence="2">Mpt1</strain>
    </source>
</reference>
<dbReference type="GeneID" id="24818129"/>
<dbReference type="RefSeq" id="WP_048111713.1">
    <property type="nucleotide sequence ID" value="NZ_CP010070.1"/>
</dbReference>
<gene>
    <name evidence="1" type="ORF">Mpt1_c04590</name>
</gene>
<dbReference type="AlphaFoldDB" id="A0A0A7LFR7"/>
<proteinExistence type="predicted"/>
<dbReference type="Gene3D" id="3.40.50.300">
    <property type="entry name" value="P-loop containing nucleotide triphosphate hydrolases"/>
    <property type="match status" value="1"/>
</dbReference>
<dbReference type="KEGG" id="mear:Mpt1_c04590"/>
<organism evidence="1 2">
    <name type="scientific">Candidatus Methanoplasma termitum</name>
    <dbReference type="NCBI Taxonomy" id="1577791"/>
    <lineage>
        <taxon>Archaea</taxon>
        <taxon>Methanobacteriati</taxon>
        <taxon>Thermoplasmatota</taxon>
        <taxon>Thermoplasmata</taxon>
        <taxon>Methanomassiliicoccales</taxon>
        <taxon>Methanomassiliicoccaceae</taxon>
        <taxon>Candidatus Methanoplasma</taxon>
    </lineage>
</organism>
<dbReference type="STRING" id="1577791.Mpt1_c04590"/>
<accession>A0A0A7LFR7</accession>
<dbReference type="OrthoDB" id="67771at2157"/>